<accession>A0A2M8GMG8</accession>
<evidence type="ECO:0000256" key="1">
    <source>
        <dbReference type="SAM" id="Phobius"/>
    </source>
</evidence>
<gene>
    <name evidence="2" type="ORF">CO007_03130</name>
</gene>
<protein>
    <submittedName>
        <fullName evidence="2">Uncharacterized protein</fullName>
    </submittedName>
</protein>
<keyword evidence="1" id="KW-0472">Membrane</keyword>
<comment type="caution">
    <text evidence="2">The sequence shown here is derived from an EMBL/GenBank/DDBJ whole genome shotgun (WGS) entry which is preliminary data.</text>
</comment>
<sequence>MKSKTNKALRRLYSDKILDLTNLGVGTTLFGQFIAGKKFSWDITIIGLIILVLGYFMSYILHPKN</sequence>
<dbReference type="Proteomes" id="UP000229370">
    <property type="component" value="Unassembled WGS sequence"/>
</dbReference>
<evidence type="ECO:0000313" key="3">
    <source>
        <dbReference type="Proteomes" id="UP000229370"/>
    </source>
</evidence>
<proteinExistence type="predicted"/>
<keyword evidence="1" id="KW-0812">Transmembrane</keyword>
<name>A0A2M8GMG8_9BACT</name>
<feature type="transmembrane region" description="Helical" evidence="1">
    <location>
        <begin position="39"/>
        <end position="61"/>
    </location>
</feature>
<keyword evidence="1" id="KW-1133">Transmembrane helix</keyword>
<dbReference type="EMBL" id="PFQK01000053">
    <property type="protein sequence ID" value="PJC81732.1"/>
    <property type="molecule type" value="Genomic_DNA"/>
</dbReference>
<organism evidence="2 3">
    <name type="scientific">Candidatus Roizmanbacteria bacterium CG_4_8_14_3_um_filter_36_10</name>
    <dbReference type="NCBI Taxonomy" id="1974834"/>
    <lineage>
        <taxon>Bacteria</taxon>
        <taxon>Candidatus Roizmaniibacteriota</taxon>
    </lineage>
</organism>
<dbReference type="AlphaFoldDB" id="A0A2M8GMG8"/>
<evidence type="ECO:0000313" key="2">
    <source>
        <dbReference type="EMBL" id="PJC81732.1"/>
    </source>
</evidence>
<reference evidence="3" key="1">
    <citation type="submission" date="2017-09" db="EMBL/GenBank/DDBJ databases">
        <title>Depth-based differentiation of microbial function through sediment-hosted aquifers and enrichment of novel symbionts in the deep terrestrial subsurface.</title>
        <authorList>
            <person name="Probst A.J."/>
            <person name="Ladd B."/>
            <person name="Jarett J.K."/>
            <person name="Geller-Mcgrath D.E."/>
            <person name="Sieber C.M.K."/>
            <person name="Emerson J.B."/>
            <person name="Anantharaman K."/>
            <person name="Thomas B.C."/>
            <person name="Malmstrom R."/>
            <person name="Stieglmeier M."/>
            <person name="Klingl A."/>
            <person name="Woyke T."/>
            <person name="Ryan C.M."/>
            <person name="Banfield J.F."/>
        </authorList>
    </citation>
    <scope>NUCLEOTIDE SEQUENCE [LARGE SCALE GENOMIC DNA]</scope>
</reference>